<feature type="modified residue" description="N6-(pyridoxal phosphate)lysine" evidence="3">
    <location>
        <position position="204"/>
    </location>
</feature>
<evidence type="ECO:0008006" key="7">
    <source>
        <dbReference type="Google" id="ProtNLM"/>
    </source>
</evidence>
<dbReference type="GO" id="GO:0016846">
    <property type="term" value="F:carbon-sulfur lyase activity"/>
    <property type="evidence" value="ECO:0007669"/>
    <property type="project" value="TreeGrafter"/>
</dbReference>
<proteinExistence type="inferred from homology"/>
<dbReference type="FunFam" id="3.40.640.10:FF:000046">
    <property type="entry name" value="Cystathionine gamma-lyase"/>
    <property type="match status" value="1"/>
</dbReference>
<comment type="similarity">
    <text evidence="4">Belongs to the trans-sulfuration enzymes family.</text>
</comment>
<dbReference type="PIRSF" id="PIRSF001434">
    <property type="entry name" value="CGS"/>
    <property type="match status" value="1"/>
</dbReference>
<protein>
    <recommendedName>
        <fullName evidence="7">Cystathionine gamma-synthase</fullName>
    </recommendedName>
</protein>
<dbReference type="InterPro" id="IPR015424">
    <property type="entry name" value="PyrdxlP-dep_Trfase"/>
</dbReference>
<dbReference type="PANTHER" id="PTHR11808">
    <property type="entry name" value="TRANS-SULFURATION ENZYME FAMILY MEMBER"/>
    <property type="match status" value="1"/>
</dbReference>
<comment type="cofactor">
    <cofactor evidence="1 4">
        <name>pyridoxal 5'-phosphate</name>
        <dbReference type="ChEBI" id="CHEBI:597326"/>
    </cofactor>
</comment>
<dbReference type="InterPro" id="IPR000277">
    <property type="entry name" value="Cys/Met-Metab_PyrdxlP-dep_enz"/>
</dbReference>
<dbReference type="InterPro" id="IPR015421">
    <property type="entry name" value="PyrdxlP-dep_Trfase_major"/>
</dbReference>
<dbReference type="GO" id="GO:0005737">
    <property type="term" value="C:cytoplasm"/>
    <property type="evidence" value="ECO:0007669"/>
    <property type="project" value="TreeGrafter"/>
</dbReference>
<organism evidence="5 6">
    <name type="scientific">Candidatus Taylorbacteria bacterium RIFCSPHIGHO2_02_FULL_45_35</name>
    <dbReference type="NCBI Taxonomy" id="1802311"/>
    <lineage>
        <taxon>Bacteria</taxon>
        <taxon>Candidatus Tayloriibacteriota</taxon>
    </lineage>
</organism>
<reference evidence="5 6" key="1">
    <citation type="journal article" date="2016" name="Nat. Commun.">
        <title>Thousands of microbial genomes shed light on interconnected biogeochemical processes in an aquifer system.</title>
        <authorList>
            <person name="Anantharaman K."/>
            <person name="Brown C.T."/>
            <person name="Hug L.A."/>
            <person name="Sharon I."/>
            <person name="Castelle C.J."/>
            <person name="Probst A.J."/>
            <person name="Thomas B.C."/>
            <person name="Singh A."/>
            <person name="Wilkins M.J."/>
            <person name="Karaoz U."/>
            <person name="Brodie E.L."/>
            <person name="Williams K.H."/>
            <person name="Hubbard S.S."/>
            <person name="Banfield J.F."/>
        </authorList>
    </citation>
    <scope>NUCLEOTIDE SEQUENCE [LARGE SCALE GENOMIC DNA]</scope>
</reference>
<dbReference type="GO" id="GO:0030170">
    <property type="term" value="F:pyridoxal phosphate binding"/>
    <property type="evidence" value="ECO:0007669"/>
    <property type="project" value="InterPro"/>
</dbReference>
<evidence type="ECO:0000313" key="5">
    <source>
        <dbReference type="EMBL" id="OHA26420.1"/>
    </source>
</evidence>
<evidence type="ECO:0000313" key="6">
    <source>
        <dbReference type="Proteomes" id="UP000177943"/>
    </source>
</evidence>
<accession>A0A1G2MRA0</accession>
<evidence type="ECO:0000256" key="2">
    <source>
        <dbReference type="ARBA" id="ARBA00022898"/>
    </source>
</evidence>
<comment type="caution">
    <text evidence="5">The sequence shown here is derived from an EMBL/GenBank/DDBJ whole genome shotgun (WGS) entry which is preliminary data.</text>
</comment>
<dbReference type="Proteomes" id="UP000177943">
    <property type="component" value="Unassembled WGS sequence"/>
</dbReference>
<dbReference type="SUPFAM" id="SSF53383">
    <property type="entry name" value="PLP-dependent transferases"/>
    <property type="match status" value="1"/>
</dbReference>
<dbReference type="Pfam" id="PF01053">
    <property type="entry name" value="Cys_Met_Meta_PP"/>
    <property type="match status" value="1"/>
</dbReference>
<evidence type="ECO:0000256" key="4">
    <source>
        <dbReference type="RuleBase" id="RU362118"/>
    </source>
</evidence>
<dbReference type="CDD" id="cd00614">
    <property type="entry name" value="CGS_like"/>
    <property type="match status" value="1"/>
</dbReference>
<name>A0A1G2MRA0_9BACT</name>
<dbReference type="GO" id="GO:0019346">
    <property type="term" value="P:transsulfuration"/>
    <property type="evidence" value="ECO:0007669"/>
    <property type="project" value="InterPro"/>
</dbReference>
<gene>
    <name evidence="5" type="ORF">A3D56_04150</name>
</gene>
<evidence type="ECO:0000256" key="3">
    <source>
        <dbReference type="PIRSR" id="PIRSR001434-2"/>
    </source>
</evidence>
<dbReference type="InterPro" id="IPR015422">
    <property type="entry name" value="PyrdxlP-dep_Trfase_small"/>
</dbReference>
<keyword evidence="2 3" id="KW-0663">Pyridoxal phosphate</keyword>
<sequence>MKSQPSKSKYHFSTLLVHAGEEPDSQTGSIAPVLVRSKTFSQNIFGEEGEYQYSRGKNPTRVKLEEKLAILEGGGQASVFGSGVAAEAALFLTLSPGDQLFCCQEIYGGTYRLLSELLNRFGIVSRFVNFNNEKEICAAVTPQTKYLWVETPTNPSLHVIDFSLVARVSKQLSIPFVVDSTFAPPCSTRPFEYGAETVIHSLSKYIAGHNDVLGGAVITKNPGLHERLVFMQKTLGAVLSPDECYRVLQGVKTLTLRWRWVSESALCVSRFLVTHRKVKRVLYPGLISHPGHVIAKRQSREGFGGVLSFELREHRLEKLKCFVDVLRKTSPIIYGESLASPETIISYPALMSHKSLPQEVRRSLGISDSFFRLSLGFEDPKDIIFGFTSALNAI</sequence>
<evidence type="ECO:0000256" key="1">
    <source>
        <dbReference type="ARBA" id="ARBA00001933"/>
    </source>
</evidence>
<dbReference type="Gene3D" id="3.90.1150.10">
    <property type="entry name" value="Aspartate Aminotransferase, domain 1"/>
    <property type="match status" value="1"/>
</dbReference>
<dbReference type="EMBL" id="MHRP01000031">
    <property type="protein sequence ID" value="OHA26420.1"/>
    <property type="molecule type" value="Genomic_DNA"/>
</dbReference>
<dbReference type="Gene3D" id="3.40.640.10">
    <property type="entry name" value="Type I PLP-dependent aspartate aminotransferase-like (Major domain)"/>
    <property type="match status" value="1"/>
</dbReference>
<dbReference type="AlphaFoldDB" id="A0A1G2MRA0"/>